<dbReference type="Proteomes" id="UP000216339">
    <property type="component" value="Unassembled WGS sequence"/>
</dbReference>
<name>A0A271J3U2_9BACT</name>
<gene>
    <name evidence="2" type="ORF">BSZ37_17020</name>
</gene>
<proteinExistence type="predicted"/>
<feature type="region of interest" description="Disordered" evidence="1">
    <location>
        <begin position="172"/>
        <end position="197"/>
    </location>
</feature>
<dbReference type="EMBL" id="MQWD01000001">
    <property type="protein sequence ID" value="PAP78020.1"/>
    <property type="molecule type" value="Genomic_DNA"/>
</dbReference>
<accession>A0A271J3U2</accession>
<comment type="caution">
    <text evidence="2">The sequence shown here is derived from an EMBL/GenBank/DDBJ whole genome shotgun (WGS) entry which is preliminary data.</text>
</comment>
<organism evidence="2 3">
    <name type="scientific">Rubrivirga marina</name>
    <dbReference type="NCBI Taxonomy" id="1196024"/>
    <lineage>
        <taxon>Bacteria</taxon>
        <taxon>Pseudomonadati</taxon>
        <taxon>Rhodothermota</taxon>
        <taxon>Rhodothermia</taxon>
        <taxon>Rhodothermales</taxon>
        <taxon>Rubricoccaceae</taxon>
        <taxon>Rubrivirga</taxon>
    </lineage>
</organism>
<evidence type="ECO:0000256" key="1">
    <source>
        <dbReference type="SAM" id="MobiDB-lite"/>
    </source>
</evidence>
<protein>
    <submittedName>
        <fullName evidence="2">Uncharacterized protein</fullName>
    </submittedName>
</protein>
<evidence type="ECO:0000313" key="3">
    <source>
        <dbReference type="Proteomes" id="UP000216339"/>
    </source>
</evidence>
<evidence type="ECO:0000313" key="2">
    <source>
        <dbReference type="EMBL" id="PAP78020.1"/>
    </source>
</evidence>
<keyword evidence="3" id="KW-1185">Reference proteome</keyword>
<sequence>MSGLAVAMVTSLVTVRLSIQRFYTERWWERKADYYTDLVEAMEHVRRWLAMNLECARERGATLTRAYPGVTYPERDAFFGGLDRLKRAASTGDFLMSPDALAQVAGLVDVLDRPVEGTDVAGAYALWNQSAEIALREFKALALLDLNILTPRAARERVRTRYWFGHNSDEPVQIVAEPRGPTPPNGSDGAVSPPSVP</sequence>
<reference evidence="2 3" key="1">
    <citation type="submission" date="2016-11" db="EMBL/GenBank/DDBJ databases">
        <title>Study of marine rhodopsin-containing bacteria.</title>
        <authorList>
            <person name="Yoshizawa S."/>
            <person name="Kumagai Y."/>
            <person name="Kogure K."/>
        </authorList>
    </citation>
    <scope>NUCLEOTIDE SEQUENCE [LARGE SCALE GENOMIC DNA]</scope>
    <source>
        <strain evidence="2 3">SAORIC-28</strain>
    </source>
</reference>
<dbReference type="AlphaFoldDB" id="A0A271J3U2"/>